<accession>A0A7Y9RXT7</accession>
<sequence>MGLFVAWGPGTRGGWERGLLVGVSAGLFFAAAMALMAAGEMTAARSDLSCLTRAQQGDAIRAISRGPAPDDPAVRQAALRHVVHARRLVERDWRWRTAVLAGYAVLAAGQAAARPQFGWILLVLAAVLVVLHLTSKRRLERRLDVLAAGDPAEVSGVPELWAEPRASRAPRGRWPSLWIYLLAAPVVALMATALVRDPVGWATGRPRRVTSLASPASRPSLRAC</sequence>
<feature type="transmembrane region" description="Helical" evidence="1">
    <location>
        <begin position="177"/>
        <end position="195"/>
    </location>
</feature>
<feature type="transmembrane region" description="Helical" evidence="1">
    <location>
        <begin position="117"/>
        <end position="134"/>
    </location>
</feature>
<feature type="transmembrane region" description="Helical" evidence="1">
    <location>
        <begin position="93"/>
        <end position="111"/>
    </location>
</feature>
<proteinExistence type="predicted"/>
<dbReference type="Proteomes" id="UP000540656">
    <property type="component" value="Unassembled WGS sequence"/>
</dbReference>
<organism evidence="2 3">
    <name type="scientific">Nocardioides daedukensis</name>
    <dbReference type="NCBI Taxonomy" id="634462"/>
    <lineage>
        <taxon>Bacteria</taxon>
        <taxon>Bacillati</taxon>
        <taxon>Actinomycetota</taxon>
        <taxon>Actinomycetes</taxon>
        <taxon>Propionibacteriales</taxon>
        <taxon>Nocardioidaceae</taxon>
        <taxon>Nocardioides</taxon>
    </lineage>
</organism>
<dbReference type="AlphaFoldDB" id="A0A7Y9RXT7"/>
<reference evidence="2 3" key="1">
    <citation type="submission" date="2020-07" db="EMBL/GenBank/DDBJ databases">
        <title>Sequencing the genomes of 1000 actinobacteria strains.</title>
        <authorList>
            <person name="Klenk H.-P."/>
        </authorList>
    </citation>
    <scope>NUCLEOTIDE SEQUENCE [LARGE SCALE GENOMIC DNA]</scope>
    <source>
        <strain evidence="2 3">DSM 23819</strain>
    </source>
</reference>
<feature type="transmembrane region" description="Helical" evidence="1">
    <location>
        <begin position="20"/>
        <end position="39"/>
    </location>
</feature>
<keyword evidence="3" id="KW-1185">Reference proteome</keyword>
<evidence type="ECO:0000313" key="2">
    <source>
        <dbReference type="EMBL" id="NYG57274.1"/>
    </source>
</evidence>
<evidence type="ECO:0000256" key="1">
    <source>
        <dbReference type="SAM" id="Phobius"/>
    </source>
</evidence>
<dbReference type="EMBL" id="JACCAA010000001">
    <property type="protein sequence ID" value="NYG57274.1"/>
    <property type="molecule type" value="Genomic_DNA"/>
</dbReference>
<gene>
    <name evidence="2" type="ORF">BJ980_000197</name>
</gene>
<name>A0A7Y9RXT7_9ACTN</name>
<keyword evidence="1" id="KW-1133">Transmembrane helix</keyword>
<protein>
    <submittedName>
        <fullName evidence="2">HAMP domain-containing protein</fullName>
    </submittedName>
</protein>
<keyword evidence="1" id="KW-0812">Transmembrane</keyword>
<dbReference type="RefSeq" id="WP_179500574.1">
    <property type="nucleotide sequence ID" value="NZ_JACCAA010000001.1"/>
</dbReference>
<comment type="caution">
    <text evidence="2">The sequence shown here is derived from an EMBL/GenBank/DDBJ whole genome shotgun (WGS) entry which is preliminary data.</text>
</comment>
<keyword evidence="1" id="KW-0472">Membrane</keyword>
<evidence type="ECO:0000313" key="3">
    <source>
        <dbReference type="Proteomes" id="UP000540656"/>
    </source>
</evidence>